<sequence length="360" mass="40061">MAIVKTAPIQQGHHDWKRLPKEMKEDSFRSSSQMAKMVCVTNGTSFLGLWIVRQLLLRGYIVRLTAHNTGELQKVEEMEEFALYSANNKLSGVVVNVATDSTASLCEAFDGCYGVFHTSSFIDPHGLSGYTEHMVNLEVKGAEKTVEACSLTSSVRRCVFTSSLTACTWQRDGFSEDGDFVVDEKCWSDQHLCREKKLWLALSKTMSEKAAWRAAEESGGVNLVTVCPALLTGPAFSASCASSAVAYLKGAREMYEKNLLATVDVRRAAEAHVCVYEEMEIGGSGRYICFDKVITRPEDARDLEKKLNMGLGFSADEDSDDRDEYRSSQSHIGSHRIFNAKLRRIMDLSASARSCRHERD</sequence>
<evidence type="ECO:0000259" key="3">
    <source>
        <dbReference type="Pfam" id="PF01073"/>
    </source>
</evidence>
<dbReference type="GO" id="GO:0006694">
    <property type="term" value="P:steroid biosynthetic process"/>
    <property type="evidence" value="ECO:0007669"/>
    <property type="project" value="InterPro"/>
</dbReference>
<comment type="similarity">
    <text evidence="2">Belongs to the 3-beta-HSD family.</text>
</comment>
<feature type="domain" description="3-beta hydroxysteroid dehydrogenase/isomerase" evidence="3">
    <location>
        <begin position="40"/>
        <end position="277"/>
    </location>
</feature>
<dbReference type="EMBL" id="EF084224">
    <property type="protein sequence ID" value="ABK23547.1"/>
    <property type="molecule type" value="mRNA"/>
</dbReference>
<dbReference type="PANTHER" id="PTHR10366:SF483">
    <property type="entry name" value="CINNAMOYL COA REDUCTASE-LIKE PROTEIN"/>
    <property type="match status" value="1"/>
</dbReference>
<organism evidence="4">
    <name type="scientific">Picea sitchensis</name>
    <name type="common">Sitka spruce</name>
    <name type="synonym">Pinus sitchensis</name>
    <dbReference type="NCBI Taxonomy" id="3332"/>
    <lineage>
        <taxon>Eukaryota</taxon>
        <taxon>Viridiplantae</taxon>
        <taxon>Streptophyta</taxon>
        <taxon>Embryophyta</taxon>
        <taxon>Tracheophyta</taxon>
        <taxon>Spermatophyta</taxon>
        <taxon>Pinopsida</taxon>
        <taxon>Pinidae</taxon>
        <taxon>Conifers I</taxon>
        <taxon>Pinales</taxon>
        <taxon>Pinaceae</taxon>
        <taxon>Picea</taxon>
    </lineage>
</organism>
<proteinExistence type="evidence at transcript level"/>
<name>A9NSD6_PICSI</name>
<dbReference type="AlphaFoldDB" id="A9NSD6"/>
<dbReference type="InterPro" id="IPR050425">
    <property type="entry name" value="NAD(P)_dehydrat-like"/>
</dbReference>
<dbReference type="InterPro" id="IPR002225">
    <property type="entry name" value="3Beta_OHSteriod_DH/Estase"/>
</dbReference>
<dbReference type="SUPFAM" id="SSF51735">
    <property type="entry name" value="NAD(P)-binding Rossmann-fold domains"/>
    <property type="match status" value="1"/>
</dbReference>
<keyword evidence="1 2" id="KW-0560">Oxidoreductase</keyword>
<dbReference type="Pfam" id="PF01073">
    <property type="entry name" value="3Beta_HSD"/>
    <property type="match status" value="1"/>
</dbReference>
<evidence type="ECO:0000256" key="2">
    <source>
        <dbReference type="RuleBase" id="RU004475"/>
    </source>
</evidence>
<evidence type="ECO:0000256" key="1">
    <source>
        <dbReference type="ARBA" id="ARBA00023002"/>
    </source>
</evidence>
<dbReference type="GO" id="GO:0016616">
    <property type="term" value="F:oxidoreductase activity, acting on the CH-OH group of donors, NAD or NADP as acceptor"/>
    <property type="evidence" value="ECO:0007669"/>
    <property type="project" value="InterPro"/>
</dbReference>
<dbReference type="InterPro" id="IPR036291">
    <property type="entry name" value="NAD(P)-bd_dom_sf"/>
</dbReference>
<dbReference type="Gene3D" id="3.40.50.720">
    <property type="entry name" value="NAD(P)-binding Rossmann-like Domain"/>
    <property type="match status" value="1"/>
</dbReference>
<accession>A9NSD6</accession>
<evidence type="ECO:0000313" key="4">
    <source>
        <dbReference type="EMBL" id="ABK23547.1"/>
    </source>
</evidence>
<dbReference type="CDD" id="cd08958">
    <property type="entry name" value="FR_SDR_e"/>
    <property type="match status" value="1"/>
</dbReference>
<reference evidence="4" key="1">
    <citation type="journal article" date="2008" name="BMC Genomics">
        <title>A conifer genomics resource of 200,000 spruce (Picea spp.) ESTs and 6,464 high-quality, sequence-finished full-length cDNAs for Sitka spruce (Picea sitchensis).</title>
        <authorList>
            <person name="Ralph S.G."/>
            <person name="Chun H.J."/>
            <person name="Kolosova N."/>
            <person name="Cooper D."/>
            <person name="Oddy C."/>
            <person name="Ritland C.E."/>
            <person name="Kirkpatrick R."/>
            <person name="Moore R."/>
            <person name="Barber S."/>
            <person name="Holt R.A."/>
            <person name="Jones S.J."/>
            <person name="Marra M.A."/>
            <person name="Douglas C.J."/>
            <person name="Ritland K."/>
            <person name="Bohlmann J."/>
        </authorList>
    </citation>
    <scope>NUCLEOTIDE SEQUENCE</scope>
    <source>
        <tissue evidence="4">Green portion of the leader tissue</tissue>
    </source>
</reference>
<protein>
    <recommendedName>
        <fullName evidence="3">3-beta hydroxysteroid dehydrogenase/isomerase domain-containing protein</fullName>
    </recommendedName>
</protein>
<dbReference type="PANTHER" id="PTHR10366">
    <property type="entry name" value="NAD DEPENDENT EPIMERASE/DEHYDRATASE"/>
    <property type="match status" value="1"/>
</dbReference>